<evidence type="ECO:0000256" key="6">
    <source>
        <dbReference type="SAM" id="Phobius"/>
    </source>
</evidence>
<evidence type="ECO:0000256" key="4">
    <source>
        <dbReference type="ARBA" id="ARBA00022989"/>
    </source>
</evidence>
<sequence length="400" mass="43578">MEKELQAKSILGVTLFVTLLSVSGIALPYPILAPLFNEGTNPLTHFMSLPKEILFGVIIGIYPLGVIIGSSFIGSYSDRYGRKKVLTLTMFGCSLSYMLTAIAAISGSFVLFALSRLLTGLFEGNIAIARAIAIDLHPTINKTKSLSWISAMGFGGYLIGPLAGGHLAPYGIDVLFFIAGLVCLVATLCCQLLLPNSINRVIEQEDKGSSLVLLKDRSLRQFFILYLFLMLGINIYYEFYPLWLVEKFAYNPAQIGWATVLITSCMIFSSTMLNSKIEKKMTTAQAGLVGMLVVTMALTIVPITSENNFWMTFALVGFGVGIYNGFLTSYISTAYEHKAQGQLMGMLVTIFCVGNLIAAGIGSLISLVQVSYSIWTAALCIAAASILFFRGHFKLALWEK</sequence>
<comment type="caution">
    <text evidence="8">The sequence shown here is derived from an EMBL/GenBank/DDBJ whole genome shotgun (WGS) entry which is preliminary data.</text>
</comment>
<feature type="transmembrane region" description="Helical" evidence="6">
    <location>
        <begin position="309"/>
        <end position="331"/>
    </location>
</feature>
<keyword evidence="2" id="KW-0813">Transport</keyword>
<dbReference type="GO" id="GO:0016020">
    <property type="term" value="C:membrane"/>
    <property type="evidence" value="ECO:0007669"/>
    <property type="project" value="UniProtKB-SubCell"/>
</dbReference>
<dbReference type="AlphaFoldDB" id="A0A3L8Q1I3"/>
<evidence type="ECO:0000313" key="9">
    <source>
        <dbReference type="Proteomes" id="UP000281474"/>
    </source>
</evidence>
<dbReference type="PANTHER" id="PTHR23504">
    <property type="entry name" value="MAJOR FACILITATOR SUPERFAMILY DOMAIN-CONTAINING PROTEIN 10"/>
    <property type="match status" value="1"/>
</dbReference>
<accession>A0A3L8Q1I3</accession>
<evidence type="ECO:0000259" key="7">
    <source>
        <dbReference type="PROSITE" id="PS50850"/>
    </source>
</evidence>
<dbReference type="SUPFAM" id="SSF103473">
    <property type="entry name" value="MFS general substrate transporter"/>
    <property type="match status" value="1"/>
</dbReference>
<dbReference type="InterPro" id="IPR020846">
    <property type="entry name" value="MFS_dom"/>
</dbReference>
<comment type="subcellular location">
    <subcellularLocation>
        <location evidence="1">Membrane</location>
        <topology evidence="1">Multi-pass membrane protein</topology>
    </subcellularLocation>
</comment>
<evidence type="ECO:0000256" key="2">
    <source>
        <dbReference type="ARBA" id="ARBA00022448"/>
    </source>
</evidence>
<dbReference type="InterPro" id="IPR036259">
    <property type="entry name" value="MFS_trans_sf"/>
</dbReference>
<evidence type="ECO:0000256" key="3">
    <source>
        <dbReference type="ARBA" id="ARBA00022692"/>
    </source>
</evidence>
<feature type="transmembrane region" description="Helical" evidence="6">
    <location>
        <begin position="53"/>
        <end position="73"/>
    </location>
</feature>
<protein>
    <submittedName>
        <fullName evidence="8">MFS transporter</fullName>
    </submittedName>
</protein>
<keyword evidence="4 6" id="KW-1133">Transmembrane helix</keyword>
<dbReference type="GO" id="GO:0022857">
    <property type="term" value="F:transmembrane transporter activity"/>
    <property type="evidence" value="ECO:0007669"/>
    <property type="project" value="InterPro"/>
</dbReference>
<dbReference type="Gene3D" id="1.20.1250.20">
    <property type="entry name" value="MFS general substrate transporter like domains"/>
    <property type="match status" value="1"/>
</dbReference>
<dbReference type="OrthoDB" id="9814303at2"/>
<feature type="transmembrane region" description="Helical" evidence="6">
    <location>
        <begin position="286"/>
        <end position="303"/>
    </location>
</feature>
<feature type="transmembrane region" description="Helical" evidence="6">
    <location>
        <begin position="12"/>
        <end position="33"/>
    </location>
</feature>
<feature type="transmembrane region" description="Helical" evidence="6">
    <location>
        <begin position="85"/>
        <end position="105"/>
    </location>
</feature>
<keyword evidence="9" id="KW-1185">Reference proteome</keyword>
<dbReference type="PANTHER" id="PTHR23504:SF15">
    <property type="entry name" value="MAJOR FACILITATOR SUPERFAMILY (MFS) PROFILE DOMAIN-CONTAINING PROTEIN"/>
    <property type="match status" value="1"/>
</dbReference>
<dbReference type="Pfam" id="PF07690">
    <property type="entry name" value="MFS_1"/>
    <property type="match status" value="1"/>
</dbReference>
<feature type="transmembrane region" description="Helical" evidence="6">
    <location>
        <begin position="223"/>
        <end position="243"/>
    </location>
</feature>
<keyword evidence="3 6" id="KW-0812">Transmembrane</keyword>
<feature type="transmembrane region" description="Helical" evidence="6">
    <location>
        <begin position="343"/>
        <end position="368"/>
    </location>
</feature>
<keyword evidence="5 6" id="KW-0472">Membrane</keyword>
<dbReference type="Proteomes" id="UP000281474">
    <property type="component" value="Unassembled WGS sequence"/>
</dbReference>
<name>A0A3L8Q1I3_9GAMM</name>
<dbReference type="InterPro" id="IPR011701">
    <property type="entry name" value="MFS"/>
</dbReference>
<feature type="transmembrane region" description="Helical" evidence="6">
    <location>
        <begin position="174"/>
        <end position="194"/>
    </location>
</feature>
<evidence type="ECO:0000313" key="8">
    <source>
        <dbReference type="EMBL" id="RLV61537.1"/>
    </source>
</evidence>
<evidence type="ECO:0000256" key="5">
    <source>
        <dbReference type="ARBA" id="ARBA00023136"/>
    </source>
</evidence>
<feature type="transmembrane region" description="Helical" evidence="6">
    <location>
        <begin position="374"/>
        <end position="393"/>
    </location>
</feature>
<organism evidence="8 9">
    <name type="scientific">Parashewanella curva</name>
    <dbReference type="NCBI Taxonomy" id="2338552"/>
    <lineage>
        <taxon>Bacteria</taxon>
        <taxon>Pseudomonadati</taxon>
        <taxon>Pseudomonadota</taxon>
        <taxon>Gammaproteobacteria</taxon>
        <taxon>Alteromonadales</taxon>
        <taxon>Shewanellaceae</taxon>
        <taxon>Parashewanella</taxon>
    </lineage>
</organism>
<feature type="transmembrane region" description="Helical" evidence="6">
    <location>
        <begin position="145"/>
        <end position="168"/>
    </location>
</feature>
<proteinExistence type="predicted"/>
<dbReference type="EMBL" id="QZEI01000002">
    <property type="protein sequence ID" value="RLV61537.1"/>
    <property type="molecule type" value="Genomic_DNA"/>
</dbReference>
<evidence type="ECO:0000256" key="1">
    <source>
        <dbReference type="ARBA" id="ARBA00004141"/>
    </source>
</evidence>
<gene>
    <name evidence="8" type="ORF">D5018_01445</name>
</gene>
<feature type="transmembrane region" description="Helical" evidence="6">
    <location>
        <begin position="255"/>
        <end position="274"/>
    </location>
</feature>
<dbReference type="RefSeq" id="WP_121837210.1">
    <property type="nucleotide sequence ID" value="NZ_ML014754.1"/>
</dbReference>
<dbReference type="PROSITE" id="PS50850">
    <property type="entry name" value="MFS"/>
    <property type="match status" value="1"/>
</dbReference>
<feature type="transmembrane region" description="Helical" evidence="6">
    <location>
        <begin position="111"/>
        <end position="133"/>
    </location>
</feature>
<reference evidence="8 9" key="1">
    <citation type="submission" date="2018-09" db="EMBL/GenBank/DDBJ databases">
        <title>Phylogeny of the Shewanellaceae, and recommendation for two new genera, Pseudoshewanella and Parashewanella.</title>
        <authorList>
            <person name="Wang G."/>
        </authorList>
    </citation>
    <scope>NUCLEOTIDE SEQUENCE [LARGE SCALE GENOMIC DNA]</scope>
    <source>
        <strain evidence="8 9">C51</strain>
    </source>
</reference>
<feature type="domain" description="Major facilitator superfamily (MFS) profile" evidence="7">
    <location>
        <begin position="7"/>
        <end position="394"/>
    </location>
</feature>